<proteinExistence type="predicted"/>
<dbReference type="Gene3D" id="3.30.2020.10">
    <property type="entry name" value="NE0471-like N-terminal domain"/>
    <property type="match status" value="1"/>
</dbReference>
<dbReference type="AlphaFoldDB" id="A0A0F9U4F8"/>
<reference evidence="1" key="1">
    <citation type="journal article" date="2015" name="Nature">
        <title>Complex archaea that bridge the gap between prokaryotes and eukaryotes.</title>
        <authorList>
            <person name="Spang A."/>
            <person name="Saw J.H."/>
            <person name="Jorgensen S.L."/>
            <person name="Zaremba-Niedzwiedzka K."/>
            <person name="Martijn J."/>
            <person name="Lind A.E."/>
            <person name="van Eijk R."/>
            <person name="Schleper C."/>
            <person name="Guy L."/>
            <person name="Ettema T.J."/>
        </authorList>
    </citation>
    <scope>NUCLEOTIDE SEQUENCE</scope>
</reference>
<dbReference type="SUPFAM" id="SSF143880">
    <property type="entry name" value="NE0471 N-terminal domain-like"/>
    <property type="match status" value="1"/>
</dbReference>
<dbReference type="Gene3D" id="1.10.260.40">
    <property type="entry name" value="lambda repressor-like DNA-binding domains"/>
    <property type="match status" value="1"/>
</dbReference>
<evidence type="ECO:0000313" key="1">
    <source>
        <dbReference type="EMBL" id="KKN86479.1"/>
    </source>
</evidence>
<dbReference type="SUPFAM" id="SSF47413">
    <property type="entry name" value="lambda repressor-like DNA-binding domains"/>
    <property type="match status" value="1"/>
</dbReference>
<organism evidence="1">
    <name type="scientific">marine sediment metagenome</name>
    <dbReference type="NCBI Taxonomy" id="412755"/>
    <lineage>
        <taxon>unclassified sequences</taxon>
        <taxon>metagenomes</taxon>
        <taxon>ecological metagenomes</taxon>
    </lineage>
</organism>
<protein>
    <recommendedName>
        <fullName evidence="2">DUF2442 domain-containing protein</fullName>
    </recommendedName>
</protein>
<comment type="caution">
    <text evidence="1">The sequence shown here is derived from an EMBL/GenBank/DDBJ whole genome shotgun (WGS) entry which is preliminary data.</text>
</comment>
<evidence type="ECO:0008006" key="2">
    <source>
        <dbReference type="Google" id="ProtNLM"/>
    </source>
</evidence>
<accession>A0A0F9U4F8</accession>
<dbReference type="EMBL" id="LAZR01000147">
    <property type="protein sequence ID" value="KKN86479.1"/>
    <property type="molecule type" value="Genomic_DNA"/>
</dbReference>
<dbReference type="InterPro" id="IPR036782">
    <property type="entry name" value="NE0471-like_N"/>
</dbReference>
<dbReference type="InterPro" id="IPR010982">
    <property type="entry name" value="Lambda_DNA-bd_dom_sf"/>
</dbReference>
<sequence length="164" mass="17887">MNGGDSMANEEIVSLGRPLPRIASVEPLDGRRVRIAWSSGVRAGQSETIDLGPVIANHRHFVPLRENDTLFRSLRPVDDGTGIEWDEGIAMSAARIEAIPNRSISNDEFRHVMDDLDMTLEGMAATLGIARRSVADYRKTKPIPPLVALAVRGLVLSMESRSSG</sequence>
<gene>
    <name evidence="1" type="ORF">LCGC14_0268780</name>
</gene>
<name>A0A0F9U4F8_9ZZZZ</name>
<dbReference type="GO" id="GO:0003677">
    <property type="term" value="F:DNA binding"/>
    <property type="evidence" value="ECO:0007669"/>
    <property type="project" value="InterPro"/>
</dbReference>